<organism evidence="1 2">
    <name type="scientific">Vermiconidia calcicola</name>
    <dbReference type="NCBI Taxonomy" id="1690605"/>
    <lineage>
        <taxon>Eukaryota</taxon>
        <taxon>Fungi</taxon>
        <taxon>Dikarya</taxon>
        <taxon>Ascomycota</taxon>
        <taxon>Pezizomycotina</taxon>
        <taxon>Dothideomycetes</taxon>
        <taxon>Dothideomycetidae</taxon>
        <taxon>Mycosphaerellales</taxon>
        <taxon>Extremaceae</taxon>
        <taxon>Vermiconidia</taxon>
    </lineage>
</organism>
<comment type="caution">
    <text evidence="1">The sequence shown here is derived from an EMBL/GenBank/DDBJ whole genome shotgun (WGS) entry which is preliminary data.</text>
</comment>
<proteinExistence type="predicted"/>
<gene>
    <name evidence="1" type="ORF">LTR37_000471</name>
</gene>
<accession>A0ACC3NYX9</accession>
<protein>
    <submittedName>
        <fullName evidence="1">Uncharacterized protein</fullName>
    </submittedName>
</protein>
<dbReference type="EMBL" id="JAUTXU010000002">
    <property type="protein sequence ID" value="KAK3725501.1"/>
    <property type="molecule type" value="Genomic_DNA"/>
</dbReference>
<keyword evidence="2" id="KW-1185">Reference proteome</keyword>
<evidence type="ECO:0000313" key="2">
    <source>
        <dbReference type="Proteomes" id="UP001281147"/>
    </source>
</evidence>
<reference evidence="1" key="1">
    <citation type="submission" date="2023-07" db="EMBL/GenBank/DDBJ databases">
        <title>Black Yeasts Isolated from many extreme environments.</title>
        <authorList>
            <person name="Coleine C."/>
            <person name="Stajich J.E."/>
            <person name="Selbmann L."/>
        </authorList>
    </citation>
    <scope>NUCLEOTIDE SEQUENCE</scope>
    <source>
        <strain evidence="1">CCFEE 5714</strain>
    </source>
</reference>
<evidence type="ECO:0000313" key="1">
    <source>
        <dbReference type="EMBL" id="KAK3725501.1"/>
    </source>
</evidence>
<sequence length="811" mass="90132">MAATFLHPAPQPGEGLFLLQSKNQKRRGRKKLVSFLTKEADGEFEHEVNTGAQGPQHHESFLRSVHEDGKEPTSSGTAPGFNVTSAPRTITNERLLSGTPQFRKESSAPDLRQQHPLLSFLRGPAYTLDNHVNHSSQQVEDDAMALPPHMRTKKAASSKPSSDANQVTHRQAANNNDISGKAVKPSNDSDTPKVASQSAPDGDANDIDIRQKLQAEYGVKVTDPRPATPALVAYPSSNEDEDQAPDTDTRGRTGAHATVATPGLKSGPATSSTGDYRGRPGSSQHSRRHDAQPPSSGHHRGTGCGRGNQGRQPRSSRWPTAAETRADPHRWDIKWDEDEAKSSSGTDIDSLQADSGFGEGRKKKKKVEDGVDPDTGFKLTDWSGNWAPAPVDWDARPAFRDTQSALQIERWMTGIEEDMCGKDWSIPAAELSTGNDGKVGVVARGKGPPLGEIAPRYWIPVIVGRQAPQTFWNDLVKSDEPKPMDEGDLDSAKPWWERFKNKECNTLVPLDHPEVKGIDPDENTNERLARENDRGSNYHTENRKSAEKAKRDTQRERRKRAQEKARKISESSPAVQTQEKIKPGLNLYVRSARPVDIQHIREIYNHYVTYSVCTPETQRRTLSDMQQRYQDILANKLPFLVACERGGKIGGRRRKNAGEEIILPDKVVGFAIADDYNDMLGMYRFTAEVEVYVNHEHYLKGIAKCLLDKMIAMLDPDYVERGGFDTVGEELEGVGPSRMVSNIIINLPYDKPERLEWTERWLSNWLDFKQVGNLTGIGNKEGKSINLAIFQRTTGANIDATKPPITMEYPS</sequence>
<name>A0ACC3NYX9_9PEZI</name>
<dbReference type="Proteomes" id="UP001281147">
    <property type="component" value="Unassembled WGS sequence"/>
</dbReference>